<keyword evidence="4" id="KW-1185">Reference proteome</keyword>
<evidence type="ECO:0000313" key="4">
    <source>
        <dbReference type="Proteomes" id="UP000624041"/>
    </source>
</evidence>
<dbReference type="RefSeq" id="WP_229782608.1">
    <property type="nucleotide sequence ID" value="NZ_BMOS01000008.1"/>
</dbReference>
<reference evidence="3" key="2">
    <citation type="submission" date="2020-09" db="EMBL/GenBank/DDBJ databases">
        <authorList>
            <person name="Sun Q."/>
            <person name="Ohkuma M."/>
        </authorList>
    </citation>
    <scope>NUCLEOTIDE SEQUENCE</scope>
    <source>
        <strain evidence="3">JCM 17251</strain>
    </source>
</reference>
<evidence type="ECO:0000313" key="3">
    <source>
        <dbReference type="EMBL" id="GGN55464.1"/>
    </source>
</evidence>
<sequence>MPEAMIIRLIVTAVVLVIIVVILIRFRNGNSTEAGPSDSLDIMKRRYEEGEITKEDYEEAKRRRGKK</sequence>
<gene>
    <name evidence="3" type="ORF">GCM10007971_14280</name>
</gene>
<organism evidence="3 4">
    <name type="scientific">Oceanobacillus indicireducens</name>
    <dbReference type="NCBI Taxonomy" id="1004261"/>
    <lineage>
        <taxon>Bacteria</taxon>
        <taxon>Bacillati</taxon>
        <taxon>Bacillota</taxon>
        <taxon>Bacilli</taxon>
        <taxon>Bacillales</taxon>
        <taxon>Bacillaceae</taxon>
        <taxon>Oceanobacillus</taxon>
    </lineage>
</organism>
<dbReference type="EMBL" id="BMOS01000008">
    <property type="protein sequence ID" value="GGN55464.1"/>
    <property type="molecule type" value="Genomic_DNA"/>
</dbReference>
<reference evidence="3" key="1">
    <citation type="journal article" date="2014" name="Int. J. Syst. Evol. Microbiol.">
        <title>Complete genome sequence of Corynebacterium casei LMG S-19264T (=DSM 44701T), isolated from a smear-ripened cheese.</title>
        <authorList>
            <consortium name="US DOE Joint Genome Institute (JGI-PGF)"/>
            <person name="Walter F."/>
            <person name="Albersmeier A."/>
            <person name="Kalinowski J."/>
            <person name="Ruckert C."/>
        </authorList>
    </citation>
    <scope>NUCLEOTIDE SEQUENCE</scope>
    <source>
        <strain evidence="3">JCM 17251</strain>
    </source>
</reference>
<dbReference type="InterPro" id="IPR018649">
    <property type="entry name" value="SHOCT"/>
</dbReference>
<dbReference type="Proteomes" id="UP000624041">
    <property type="component" value="Unassembled WGS sequence"/>
</dbReference>
<keyword evidence="1" id="KW-0472">Membrane</keyword>
<feature type="transmembrane region" description="Helical" evidence="1">
    <location>
        <begin position="6"/>
        <end position="24"/>
    </location>
</feature>
<feature type="domain" description="SHOCT" evidence="2">
    <location>
        <begin position="38"/>
        <end position="63"/>
    </location>
</feature>
<dbReference type="Pfam" id="PF09851">
    <property type="entry name" value="SHOCT"/>
    <property type="match status" value="1"/>
</dbReference>
<keyword evidence="1" id="KW-0812">Transmembrane</keyword>
<comment type="caution">
    <text evidence="3">The sequence shown here is derived from an EMBL/GenBank/DDBJ whole genome shotgun (WGS) entry which is preliminary data.</text>
</comment>
<evidence type="ECO:0000256" key="1">
    <source>
        <dbReference type="SAM" id="Phobius"/>
    </source>
</evidence>
<name>A0A917XX38_9BACI</name>
<keyword evidence="1" id="KW-1133">Transmembrane helix</keyword>
<proteinExistence type="predicted"/>
<evidence type="ECO:0000259" key="2">
    <source>
        <dbReference type="Pfam" id="PF09851"/>
    </source>
</evidence>
<protein>
    <recommendedName>
        <fullName evidence="2">SHOCT domain-containing protein</fullName>
    </recommendedName>
</protein>
<accession>A0A917XX38</accession>
<dbReference type="AlphaFoldDB" id="A0A917XX38"/>